<feature type="domain" description="Major facilitator superfamily (MFS) profile" evidence="8">
    <location>
        <begin position="10"/>
        <end position="396"/>
    </location>
</feature>
<organism evidence="9 10">
    <name type="scientific">Paenibacillus terreus</name>
    <dbReference type="NCBI Taxonomy" id="1387834"/>
    <lineage>
        <taxon>Bacteria</taxon>
        <taxon>Bacillati</taxon>
        <taxon>Bacillota</taxon>
        <taxon>Bacilli</taxon>
        <taxon>Bacillales</taxon>
        <taxon>Paenibacillaceae</taxon>
        <taxon>Paenibacillus</taxon>
    </lineage>
</organism>
<dbReference type="SUPFAM" id="SSF103473">
    <property type="entry name" value="MFS general substrate transporter"/>
    <property type="match status" value="1"/>
</dbReference>
<feature type="transmembrane region" description="Helical" evidence="7">
    <location>
        <begin position="255"/>
        <end position="274"/>
    </location>
</feature>
<evidence type="ECO:0000256" key="5">
    <source>
        <dbReference type="ARBA" id="ARBA00022989"/>
    </source>
</evidence>
<feature type="transmembrane region" description="Helical" evidence="7">
    <location>
        <begin position="12"/>
        <end position="37"/>
    </location>
</feature>
<dbReference type="InterPro" id="IPR036259">
    <property type="entry name" value="MFS_trans_sf"/>
</dbReference>
<keyword evidence="3" id="KW-1003">Cell membrane</keyword>
<feature type="transmembrane region" description="Helical" evidence="7">
    <location>
        <begin position="286"/>
        <end position="303"/>
    </location>
</feature>
<keyword evidence="10" id="KW-1185">Reference proteome</keyword>
<evidence type="ECO:0000256" key="2">
    <source>
        <dbReference type="ARBA" id="ARBA00022448"/>
    </source>
</evidence>
<accession>A0ABV5B8R5</accession>
<dbReference type="PROSITE" id="PS50850">
    <property type="entry name" value="MFS"/>
    <property type="match status" value="1"/>
</dbReference>
<feature type="transmembrane region" description="Helical" evidence="7">
    <location>
        <begin position="309"/>
        <end position="331"/>
    </location>
</feature>
<keyword evidence="2" id="KW-0813">Transport</keyword>
<gene>
    <name evidence="9" type="ORF">ACE3NQ_14250</name>
</gene>
<evidence type="ECO:0000256" key="1">
    <source>
        <dbReference type="ARBA" id="ARBA00004651"/>
    </source>
</evidence>
<feature type="transmembrane region" description="Helical" evidence="7">
    <location>
        <begin position="138"/>
        <end position="158"/>
    </location>
</feature>
<dbReference type="PANTHER" id="PTHR23517:SF10">
    <property type="entry name" value="MAJOR FACILITATOR SUPERFAMILY (MFS) PROFILE DOMAIN-CONTAINING PROTEIN"/>
    <property type="match status" value="1"/>
</dbReference>
<dbReference type="InterPro" id="IPR020846">
    <property type="entry name" value="MFS_dom"/>
</dbReference>
<dbReference type="RefSeq" id="WP_375525847.1">
    <property type="nucleotide sequence ID" value="NZ_JBHILM010000015.1"/>
</dbReference>
<dbReference type="Gene3D" id="1.20.1250.20">
    <property type="entry name" value="MFS general substrate transporter like domains"/>
    <property type="match status" value="1"/>
</dbReference>
<feature type="transmembrane region" description="Helical" evidence="7">
    <location>
        <begin position="217"/>
        <end position="235"/>
    </location>
</feature>
<comment type="caution">
    <text evidence="9">The sequence shown here is derived from an EMBL/GenBank/DDBJ whole genome shotgun (WGS) entry which is preliminary data.</text>
</comment>
<evidence type="ECO:0000259" key="8">
    <source>
        <dbReference type="PROSITE" id="PS50850"/>
    </source>
</evidence>
<protein>
    <submittedName>
        <fullName evidence="9">MFS transporter</fullName>
    </submittedName>
</protein>
<feature type="transmembrane region" description="Helical" evidence="7">
    <location>
        <begin position="369"/>
        <end position="390"/>
    </location>
</feature>
<name>A0ABV5B8R5_9BACL</name>
<dbReference type="EMBL" id="JBHILM010000015">
    <property type="protein sequence ID" value="MFB5682081.1"/>
    <property type="molecule type" value="Genomic_DNA"/>
</dbReference>
<dbReference type="Pfam" id="PF07690">
    <property type="entry name" value="MFS_1"/>
    <property type="match status" value="1"/>
</dbReference>
<dbReference type="PANTHER" id="PTHR23517">
    <property type="entry name" value="RESISTANCE PROTEIN MDTM, PUTATIVE-RELATED-RELATED"/>
    <property type="match status" value="1"/>
</dbReference>
<evidence type="ECO:0000256" key="4">
    <source>
        <dbReference type="ARBA" id="ARBA00022692"/>
    </source>
</evidence>
<evidence type="ECO:0000313" key="9">
    <source>
        <dbReference type="EMBL" id="MFB5682081.1"/>
    </source>
</evidence>
<dbReference type="InterPro" id="IPR050171">
    <property type="entry name" value="MFS_Transporters"/>
</dbReference>
<feature type="transmembrane region" description="Helical" evidence="7">
    <location>
        <begin position="338"/>
        <end position="357"/>
    </location>
</feature>
<reference evidence="9 10" key="1">
    <citation type="submission" date="2024-09" db="EMBL/GenBank/DDBJ databases">
        <authorList>
            <person name="Ruan L."/>
        </authorList>
    </citation>
    <scope>NUCLEOTIDE SEQUENCE [LARGE SCALE GENOMIC DNA]</scope>
    <source>
        <strain evidence="9 10">D33</strain>
    </source>
</reference>
<feature type="transmembrane region" description="Helical" evidence="7">
    <location>
        <begin position="164"/>
        <end position="184"/>
    </location>
</feature>
<feature type="transmembrane region" description="Helical" evidence="7">
    <location>
        <begin position="49"/>
        <end position="70"/>
    </location>
</feature>
<proteinExistence type="predicted"/>
<feature type="transmembrane region" description="Helical" evidence="7">
    <location>
        <begin position="100"/>
        <end position="126"/>
    </location>
</feature>
<keyword evidence="4 7" id="KW-0812">Transmembrane</keyword>
<dbReference type="InterPro" id="IPR011701">
    <property type="entry name" value="MFS"/>
</dbReference>
<keyword evidence="5 7" id="KW-1133">Transmembrane helix</keyword>
<dbReference type="Proteomes" id="UP001580407">
    <property type="component" value="Unassembled WGS sequence"/>
</dbReference>
<feature type="transmembrane region" description="Helical" evidence="7">
    <location>
        <begin position="77"/>
        <end position="94"/>
    </location>
</feature>
<evidence type="ECO:0000256" key="7">
    <source>
        <dbReference type="SAM" id="Phobius"/>
    </source>
</evidence>
<evidence type="ECO:0000256" key="6">
    <source>
        <dbReference type="ARBA" id="ARBA00023136"/>
    </source>
</evidence>
<sequence>MKFLQSYPKEVRVFLIASLVNSAGGSLMWPLITMYVFDELGHTMSDAGFVILIQSLGGIIGQLLGGALYHRVGVKRLIVGSLAMNAFGLLALPFTSQYWFIFVIMMGFIGFSNAMSMPAIQAFIGFRFADRRGELFNVVYVANNIGVALGTALSGVLADLSYHLSFVLNGLTAALFALFFFTYLTKVDKEEGEVHLSKRSRASGELPLPVLLRDIRIYMYIGLGTLFLWFGNSIWNSGVSPFIIEEGMPKSMYGLLWTLNGILIFAAQPLVSWIRRSWTATTSSQLIGSGIFYLAAYILMMLVHNYAGMVLAMVLATIGEMLMSPAIPAFLSEHGGKGAPFYIGLVGGIGAAGRVFGPYAMGVLYDQAGLAPAVWLAAGTAVLCILFYMLHGWLNRSRVQSELEAVGIQ</sequence>
<keyword evidence="6 7" id="KW-0472">Membrane</keyword>
<evidence type="ECO:0000313" key="10">
    <source>
        <dbReference type="Proteomes" id="UP001580407"/>
    </source>
</evidence>
<evidence type="ECO:0000256" key="3">
    <source>
        <dbReference type="ARBA" id="ARBA00022475"/>
    </source>
</evidence>
<comment type="subcellular location">
    <subcellularLocation>
        <location evidence="1">Cell membrane</location>
        <topology evidence="1">Multi-pass membrane protein</topology>
    </subcellularLocation>
</comment>